<evidence type="ECO:0000256" key="14">
    <source>
        <dbReference type="ARBA" id="ARBA00023180"/>
    </source>
</evidence>
<evidence type="ECO:0000256" key="9">
    <source>
        <dbReference type="ARBA" id="ARBA00022827"/>
    </source>
</evidence>
<keyword evidence="14" id="KW-0325">Glycoprotein</keyword>
<accession>A0A835PC87</accession>
<comment type="similarity">
    <text evidence="3">Belongs to the EROs family.</text>
</comment>
<dbReference type="PANTHER" id="PTHR12613:SF0">
    <property type="entry name" value="ERO1-LIKE PROTEIN"/>
    <property type="match status" value="1"/>
</dbReference>
<dbReference type="GO" id="GO:0034975">
    <property type="term" value="P:protein folding in endoplasmic reticulum"/>
    <property type="evidence" value="ECO:0007669"/>
    <property type="project" value="InterPro"/>
</dbReference>
<reference evidence="16 17" key="1">
    <citation type="journal article" date="2020" name="Nat. Food">
        <title>A phased Vanilla planifolia genome enables genetic improvement of flavour and production.</title>
        <authorList>
            <person name="Hasing T."/>
            <person name="Tang H."/>
            <person name="Brym M."/>
            <person name="Khazi F."/>
            <person name="Huang T."/>
            <person name="Chambers A.H."/>
        </authorList>
    </citation>
    <scope>NUCLEOTIDE SEQUENCE [LARGE SCALE GENOMIC DNA]</scope>
    <source>
        <tissue evidence="16">Leaf</tissue>
    </source>
</reference>
<keyword evidence="10" id="KW-0249">Electron transport</keyword>
<protein>
    <submittedName>
        <fullName evidence="16">Uncharacterized protein</fullName>
    </submittedName>
</protein>
<evidence type="ECO:0000256" key="5">
    <source>
        <dbReference type="ARBA" id="ARBA00022448"/>
    </source>
</evidence>
<dbReference type="Proteomes" id="UP000639772">
    <property type="component" value="Unassembled WGS sequence"/>
</dbReference>
<evidence type="ECO:0000256" key="11">
    <source>
        <dbReference type="ARBA" id="ARBA00023002"/>
    </source>
</evidence>
<dbReference type="OrthoDB" id="269384at2759"/>
<keyword evidence="9" id="KW-0274">FAD</keyword>
<proteinExistence type="inferred from homology"/>
<evidence type="ECO:0000256" key="1">
    <source>
        <dbReference type="ARBA" id="ARBA00001974"/>
    </source>
</evidence>
<dbReference type="Pfam" id="PF04137">
    <property type="entry name" value="ERO1"/>
    <property type="match status" value="1"/>
</dbReference>
<evidence type="ECO:0000256" key="13">
    <source>
        <dbReference type="ARBA" id="ARBA00023157"/>
    </source>
</evidence>
<keyword evidence="13" id="KW-1015">Disulfide bond</keyword>
<dbReference type="InterPro" id="IPR007266">
    <property type="entry name" value="Ero1"/>
</dbReference>
<dbReference type="GO" id="GO:0071949">
    <property type="term" value="F:FAD binding"/>
    <property type="evidence" value="ECO:0007669"/>
    <property type="project" value="InterPro"/>
</dbReference>
<evidence type="ECO:0000313" key="16">
    <source>
        <dbReference type="EMBL" id="KAG0449476.1"/>
    </source>
</evidence>
<evidence type="ECO:0000256" key="8">
    <source>
        <dbReference type="ARBA" id="ARBA00022824"/>
    </source>
</evidence>
<evidence type="ECO:0000313" key="17">
    <source>
        <dbReference type="Proteomes" id="UP000639772"/>
    </source>
</evidence>
<dbReference type="GO" id="GO:0005789">
    <property type="term" value="C:endoplasmic reticulum membrane"/>
    <property type="evidence" value="ECO:0007669"/>
    <property type="project" value="UniProtKB-SubCell"/>
</dbReference>
<dbReference type="EMBL" id="JADCNM010000181">
    <property type="protein sequence ID" value="KAG0449476.1"/>
    <property type="molecule type" value="Genomic_DNA"/>
</dbReference>
<keyword evidence="8" id="KW-0256">Endoplasmic reticulum</keyword>
<dbReference type="SUPFAM" id="SSF110019">
    <property type="entry name" value="ERO1-like"/>
    <property type="match status" value="1"/>
</dbReference>
<keyword evidence="12" id="KW-0472">Membrane</keyword>
<comment type="caution">
    <text evidence="16">The sequence shown here is derived from an EMBL/GenBank/DDBJ whole genome shotgun (WGS) entry which is preliminary data.</text>
</comment>
<dbReference type="GO" id="GO:0015035">
    <property type="term" value="F:protein-disulfide reductase activity"/>
    <property type="evidence" value="ECO:0007669"/>
    <property type="project" value="InterPro"/>
</dbReference>
<keyword evidence="11" id="KW-0560">Oxidoreductase</keyword>
<comment type="subunit">
    <text evidence="4">May function both as a monomer and a homodimer.</text>
</comment>
<evidence type="ECO:0000256" key="3">
    <source>
        <dbReference type="ARBA" id="ARBA00008277"/>
    </source>
</evidence>
<evidence type="ECO:0000256" key="6">
    <source>
        <dbReference type="ARBA" id="ARBA00022630"/>
    </source>
</evidence>
<evidence type="ECO:0000256" key="15">
    <source>
        <dbReference type="ARBA" id="ARBA00023284"/>
    </source>
</evidence>
<keyword evidence="6" id="KW-0285">Flavoprotein</keyword>
<keyword evidence="5" id="KW-0813">Transport</keyword>
<evidence type="ECO:0000256" key="12">
    <source>
        <dbReference type="ARBA" id="ARBA00023136"/>
    </source>
</evidence>
<evidence type="ECO:0000256" key="2">
    <source>
        <dbReference type="ARBA" id="ARBA00004367"/>
    </source>
</evidence>
<keyword evidence="15" id="KW-0676">Redox-active center</keyword>
<comment type="cofactor">
    <cofactor evidence="1">
        <name>FAD</name>
        <dbReference type="ChEBI" id="CHEBI:57692"/>
    </cofactor>
</comment>
<sequence>MTYVNLQLNPERYTGYVGPSARRIWEAIYTEKLSKMTGCHGSTKSMMFKAD</sequence>
<dbReference type="InterPro" id="IPR037192">
    <property type="entry name" value="ERO1-like_sf"/>
</dbReference>
<comment type="subcellular location">
    <subcellularLocation>
        <location evidence="2">Endoplasmic reticulum membrane</location>
        <topology evidence="2">Peripheral membrane protein</topology>
        <orientation evidence="2">Lumenal side</orientation>
    </subcellularLocation>
</comment>
<keyword evidence="7" id="KW-0732">Signal</keyword>
<dbReference type="GO" id="GO:0016972">
    <property type="term" value="F:thiol oxidase activity"/>
    <property type="evidence" value="ECO:0007669"/>
    <property type="project" value="InterPro"/>
</dbReference>
<organism evidence="16 17">
    <name type="scientific">Vanilla planifolia</name>
    <name type="common">Vanilla</name>
    <dbReference type="NCBI Taxonomy" id="51239"/>
    <lineage>
        <taxon>Eukaryota</taxon>
        <taxon>Viridiplantae</taxon>
        <taxon>Streptophyta</taxon>
        <taxon>Embryophyta</taxon>
        <taxon>Tracheophyta</taxon>
        <taxon>Spermatophyta</taxon>
        <taxon>Magnoliopsida</taxon>
        <taxon>Liliopsida</taxon>
        <taxon>Asparagales</taxon>
        <taxon>Orchidaceae</taxon>
        <taxon>Vanilloideae</taxon>
        <taxon>Vanilleae</taxon>
        <taxon>Vanilla</taxon>
    </lineage>
</organism>
<dbReference type="AlphaFoldDB" id="A0A835PC87"/>
<name>A0A835PC87_VANPL</name>
<gene>
    <name evidence="16" type="ORF">HPP92_027286</name>
</gene>
<evidence type="ECO:0000256" key="4">
    <source>
        <dbReference type="ARBA" id="ARBA00011802"/>
    </source>
</evidence>
<evidence type="ECO:0000256" key="10">
    <source>
        <dbReference type="ARBA" id="ARBA00022982"/>
    </source>
</evidence>
<dbReference type="PANTHER" id="PTHR12613">
    <property type="entry name" value="ERO1-RELATED"/>
    <property type="match status" value="1"/>
</dbReference>
<evidence type="ECO:0000256" key="7">
    <source>
        <dbReference type="ARBA" id="ARBA00022729"/>
    </source>
</evidence>